<dbReference type="InterPro" id="IPR044218">
    <property type="entry name" value="SWEETIE"/>
</dbReference>
<dbReference type="EMBL" id="WJXA01000009">
    <property type="protein sequence ID" value="KAF7133259.1"/>
    <property type="molecule type" value="Genomic_DNA"/>
</dbReference>
<keyword evidence="2" id="KW-1185">Reference proteome</keyword>
<dbReference type="InterPro" id="IPR016024">
    <property type="entry name" value="ARM-type_fold"/>
</dbReference>
<evidence type="ECO:0000313" key="1">
    <source>
        <dbReference type="EMBL" id="KAF7133259.1"/>
    </source>
</evidence>
<organism evidence="1 2">
    <name type="scientific">Rhododendron simsii</name>
    <name type="common">Sims's rhododendron</name>
    <dbReference type="NCBI Taxonomy" id="118357"/>
    <lineage>
        <taxon>Eukaryota</taxon>
        <taxon>Viridiplantae</taxon>
        <taxon>Streptophyta</taxon>
        <taxon>Embryophyta</taxon>
        <taxon>Tracheophyta</taxon>
        <taxon>Spermatophyta</taxon>
        <taxon>Magnoliopsida</taxon>
        <taxon>eudicotyledons</taxon>
        <taxon>Gunneridae</taxon>
        <taxon>Pentapetalae</taxon>
        <taxon>asterids</taxon>
        <taxon>Ericales</taxon>
        <taxon>Ericaceae</taxon>
        <taxon>Ericoideae</taxon>
        <taxon>Rhodoreae</taxon>
        <taxon>Rhododendron</taxon>
    </lineage>
</organism>
<evidence type="ECO:0000313" key="2">
    <source>
        <dbReference type="Proteomes" id="UP000626092"/>
    </source>
</evidence>
<name>A0A834GKK3_RHOSS</name>
<dbReference type="SUPFAM" id="SSF48371">
    <property type="entry name" value="ARM repeat"/>
    <property type="match status" value="1"/>
</dbReference>
<dbReference type="OrthoDB" id="192608at2759"/>
<dbReference type="PANTHER" id="PTHR46975:SF2">
    <property type="entry name" value="PROTEIN SWEETIE"/>
    <property type="match status" value="1"/>
</dbReference>
<dbReference type="Proteomes" id="UP000626092">
    <property type="component" value="Unassembled WGS sequence"/>
</dbReference>
<gene>
    <name evidence="1" type="ORF">RHSIM_Rhsim09G0080700</name>
</gene>
<accession>A0A834GKK3</accession>
<dbReference type="PANTHER" id="PTHR46975">
    <property type="entry name" value="PROTEIN SWEETIE"/>
    <property type="match status" value="1"/>
</dbReference>
<comment type="caution">
    <text evidence="1">The sequence shown here is derived from an EMBL/GenBank/DDBJ whole genome shotgun (WGS) entry which is preliminary data.</text>
</comment>
<dbReference type="Gene3D" id="1.25.10.10">
    <property type="entry name" value="Leucine-rich Repeat Variant"/>
    <property type="match status" value="1"/>
</dbReference>
<reference evidence="1" key="1">
    <citation type="submission" date="2019-11" db="EMBL/GenBank/DDBJ databases">
        <authorList>
            <person name="Liu Y."/>
            <person name="Hou J."/>
            <person name="Li T.-Q."/>
            <person name="Guan C.-H."/>
            <person name="Wu X."/>
            <person name="Wu H.-Z."/>
            <person name="Ling F."/>
            <person name="Zhang R."/>
            <person name="Shi X.-G."/>
            <person name="Ren J.-P."/>
            <person name="Chen E.-F."/>
            <person name="Sun J.-M."/>
        </authorList>
    </citation>
    <scope>NUCLEOTIDE SEQUENCE</scope>
    <source>
        <strain evidence="1">Adult_tree_wgs_1</strain>
        <tissue evidence="1">Leaves</tissue>
    </source>
</reference>
<dbReference type="AlphaFoldDB" id="A0A834GKK3"/>
<sequence>MARIIMNGDGISIYSRASSLQGFLSDGKKSEALRVAEHLCTEIMNTSAEFVSNVAARDFVRQEALHMLQNALEGCGGSDASLAYIEAFRLIMRFAVGDKSFTVRVAAVRCLKAFANVGGPGLGVAELDNSASYYVKALEDPVSSVRDAFAKALGAVLALGMNPKAQVQARGKGQFTPKKLEGGLQRHLVLPFMKGCAICALGMNPEAQVDSYRNPPSLVFLIFPASHFMAIRLKYLHPDSELHNYALQVMEMLRVDTSADAQALACVLYILRVGVTDQMTEPTQRSFLVVLSKQLQSPDASPPMQVAALRTLSYGLKTLGEVPHEFKEVLDNTVVAALSHSSPLVRCGLWFS</sequence>
<proteinExistence type="predicted"/>
<dbReference type="GO" id="GO:0005975">
    <property type="term" value="P:carbohydrate metabolic process"/>
    <property type="evidence" value="ECO:0007669"/>
    <property type="project" value="InterPro"/>
</dbReference>
<protein>
    <submittedName>
        <fullName evidence="1">Uncharacterized protein</fullName>
    </submittedName>
</protein>
<dbReference type="InterPro" id="IPR011989">
    <property type="entry name" value="ARM-like"/>
</dbReference>